<protein>
    <recommendedName>
        <fullName evidence="4">Septum formation initiator</fullName>
    </recommendedName>
</protein>
<evidence type="ECO:0000313" key="3">
    <source>
        <dbReference type="Proteomes" id="UP000000211"/>
    </source>
</evidence>
<dbReference type="AlphaFoldDB" id="K7QZ93"/>
<feature type="coiled-coil region" evidence="1">
    <location>
        <begin position="25"/>
        <end position="52"/>
    </location>
</feature>
<dbReference type="KEGG" id="tos:Theos_1120"/>
<dbReference type="eggNOG" id="ENOG5033GAQ">
    <property type="taxonomic scope" value="Bacteria"/>
</dbReference>
<evidence type="ECO:0000313" key="2">
    <source>
        <dbReference type="EMBL" id="AFV76165.1"/>
    </source>
</evidence>
<dbReference type="STRING" id="751945.Theos_1120"/>
<sequence>MRTAVRFGLLYLLALLLLFAFGHRNQMERARLERLERRIEALKAEEARLLKARWSLTPHRILDWAERNGLVPMSEGRWGR</sequence>
<dbReference type="Proteomes" id="UP000000211">
    <property type="component" value="Chromosome"/>
</dbReference>
<keyword evidence="3" id="KW-1185">Reference proteome</keyword>
<dbReference type="HOGENOM" id="CLU_2572782_0_0_0"/>
<evidence type="ECO:0000256" key="1">
    <source>
        <dbReference type="SAM" id="Coils"/>
    </source>
</evidence>
<reference evidence="2 3" key="1">
    <citation type="journal article" date="2013" name="Genome Announc.">
        <title>Whole Genome Sequencing of Thermus oshimai JL-2 and Thermus thermophilus JL-18, Incomplete Denitrifiers from the United States Great Basin.</title>
        <authorList>
            <person name="Murugapiran S.K."/>
            <person name="Huntemann M."/>
            <person name="Wei C.L."/>
            <person name="Han J."/>
            <person name="Detter J.C."/>
            <person name="Han C.S."/>
            <person name="Erkkila T.H."/>
            <person name="Teshima H."/>
            <person name="Chen A."/>
            <person name="Kyrpides N."/>
            <person name="Mavrommatis K."/>
            <person name="Markowitz V."/>
            <person name="Szeto E."/>
            <person name="Ivanova N."/>
            <person name="Pagani I."/>
            <person name="Lam J."/>
            <person name="McDonald A.I."/>
            <person name="Dodsworth J.A."/>
            <person name="Pati A."/>
            <person name="Goodwin L."/>
            <person name="Peters L."/>
            <person name="Pitluck S."/>
            <person name="Woyke T."/>
            <person name="Hedlund B.P."/>
        </authorList>
    </citation>
    <scope>NUCLEOTIDE SEQUENCE</scope>
    <source>
        <strain evidence="2 3">JL-2</strain>
    </source>
</reference>
<name>K7QZ93_THEOS</name>
<proteinExistence type="predicted"/>
<keyword evidence="1" id="KW-0175">Coiled coil</keyword>
<dbReference type="RefSeq" id="WP_016329355.1">
    <property type="nucleotide sequence ID" value="NC_019386.1"/>
</dbReference>
<accession>K7QZ93</accession>
<gene>
    <name evidence="2" type="ORF">Theos_1120</name>
</gene>
<organism evidence="2 3">
    <name type="scientific">Thermus oshimai JL-2</name>
    <dbReference type="NCBI Taxonomy" id="751945"/>
    <lineage>
        <taxon>Bacteria</taxon>
        <taxon>Thermotogati</taxon>
        <taxon>Deinococcota</taxon>
        <taxon>Deinococci</taxon>
        <taxon>Thermales</taxon>
        <taxon>Thermaceae</taxon>
        <taxon>Thermus</taxon>
    </lineage>
</organism>
<dbReference type="PATRIC" id="fig|751945.3.peg.1112"/>
<dbReference type="EMBL" id="CP003249">
    <property type="protein sequence ID" value="AFV76165.1"/>
    <property type="molecule type" value="Genomic_DNA"/>
</dbReference>
<evidence type="ECO:0008006" key="4">
    <source>
        <dbReference type="Google" id="ProtNLM"/>
    </source>
</evidence>